<keyword evidence="5 9" id="KW-0479">Metal-binding</keyword>
<dbReference type="EMBL" id="MUZR01000027">
    <property type="protein sequence ID" value="OOC10006.1"/>
    <property type="molecule type" value="Genomic_DNA"/>
</dbReference>
<dbReference type="CDD" id="cd01638">
    <property type="entry name" value="CysQ"/>
    <property type="match status" value="1"/>
</dbReference>
<comment type="caution">
    <text evidence="11">The sequence shown here is derived from an EMBL/GenBank/DDBJ whole genome shotgun (WGS) entry which is preliminary data.</text>
</comment>
<gene>
    <name evidence="9" type="primary">cysQ</name>
    <name evidence="11" type="ORF">B1A74_08065</name>
</gene>
<dbReference type="InterPro" id="IPR006240">
    <property type="entry name" value="CysQ"/>
</dbReference>
<sequence length="283" mass="30899">MTETASVAVPEGAALSALLNEVGTVAEDAGRAILEIYETRFAVTEKDDRSPLTEADLAAHRVISDGLREIAPQWPVLSEEGQDIPFATRQDWDTYWLIDPLDGTREFVKRSGEFTVNIALIHNHEPVLGVVWCPVLQRLYAGQIDGEAFRRDGDGPRTPIRVTAPRTREETVRVAGSRSHGAERLNAVLERIGPHELVSLGSSMKLCLVAEGSADIYPRLGPTSEWDTAAAHAVVRSAGGRVTDLEGNELRYNTRESLLNPEFLVCNGDPADWLARLGLPDAA</sequence>
<evidence type="ECO:0000256" key="9">
    <source>
        <dbReference type="HAMAP-Rule" id="MF_02095"/>
    </source>
</evidence>
<dbReference type="Gene3D" id="3.30.540.10">
    <property type="entry name" value="Fructose-1,6-Bisphosphatase, subunit A, domain 1"/>
    <property type="match status" value="1"/>
</dbReference>
<dbReference type="NCBIfam" id="TIGR01331">
    <property type="entry name" value="bisphos_cysQ"/>
    <property type="match status" value="1"/>
</dbReference>
<comment type="similarity">
    <text evidence="2 9">Belongs to the inositol monophosphatase superfamily. CysQ family.</text>
</comment>
<dbReference type="PRINTS" id="PR00377">
    <property type="entry name" value="IMPHPHTASES"/>
</dbReference>
<dbReference type="PANTHER" id="PTHR43028">
    <property type="entry name" value="3'(2'),5'-BISPHOSPHATE NUCLEOTIDASE 1"/>
    <property type="match status" value="1"/>
</dbReference>
<dbReference type="GO" id="GO:0000287">
    <property type="term" value="F:magnesium ion binding"/>
    <property type="evidence" value="ECO:0007669"/>
    <property type="project" value="UniProtKB-UniRule"/>
</dbReference>
<feature type="binding site" evidence="9">
    <location>
        <position position="79"/>
    </location>
    <ligand>
        <name>Mg(2+)</name>
        <dbReference type="ChEBI" id="CHEBI:18420"/>
        <label>1</label>
    </ligand>
</feature>
<feature type="binding site" evidence="10">
    <location>
        <position position="227"/>
    </location>
    <ligand>
        <name>Mg(2+)</name>
        <dbReference type="ChEBI" id="CHEBI:18420"/>
        <label>1</label>
        <note>catalytic</note>
    </ligand>
</feature>
<dbReference type="AlphaFoldDB" id="A0A1V2ZY50"/>
<keyword evidence="6 9" id="KW-0378">Hydrolase</keyword>
<dbReference type="GO" id="GO:0008441">
    <property type="term" value="F:3'(2'),5'-bisphosphate nucleotidase activity"/>
    <property type="evidence" value="ECO:0007669"/>
    <property type="project" value="UniProtKB-UniRule"/>
</dbReference>
<evidence type="ECO:0000313" key="12">
    <source>
        <dbReference type="Proteomes" id="UP000189177"/>
    </source>
</evidence>
<dbReference type="PANTHER" id="PTHR43028:SF5">
    <property type="entry name" value="3'(2'),5'-BISPHOSPHATE NUCLEOTIDASE 1"/>
    <property type="match status" value="1"/>
</dbReference>
<dbReference type="Gene3D" id="3.40.190.80">
    <property type="match status" value="1"/>
</dbReference>
<feature type="binding site" evidence="9">
    <location>
        <position position="101"/>
    </location>
    <ligand>
        <name>Mg(2+)</name>
        <dbReference type="ChEBI" id="CHEBI:18420"/>
        <label>1</label>
    </ligand>
</feature>
<dbReference type="Proteomes" id="UP000189177">
    <property type="component" value="Unassembled WGS sequence"/>
</dbReference>
<dbReference type="PROSITE" id="PS00629">
    <property type="entry name" value="IMP_1"/>
    <property type="match status" value="1"/>
</dbReference>
<evidence type="ECO:0000256" key="2">
    <source>
        <dbReference type="ARBA" id="ARBA00005289"/>
    </source>
</evidence>
<feature type="binding site" evidence="9">
    <location>
        <position position="79"/>
    </location>
    <ligand>
        <name>substrate</name>
    </ligand>
</feature>
<comment type="subcellular location">
    <subcellularLocation>
        <location evidence="9">Cell inner membrane</location>
        <topology evidence="9">Peripheral membrane protein</topology>
        <orientation evidence="9">Cytoplasmic side</orientation>
    </subcellularLocation>
</comment>
<dbReference type="GO" id="GO:0000103">
    <property type="term" value="P:sulfate assimilation"/>
    <property type="evidence" value="ECO:0007669"/>
    <property type="project" value="TreeGrafter"/>
</dbReference>
<evidence type="ECO:0000256" key="7">
    <source>
        <dbReference type="ARBA" id="ARBA00022842"/>
    </source>
</evidence>
<proteinExistence type="inferred from homology"/>
<dbReference type="GO" id="GO:0050427">
    <property type="term" value="P:3'-phosphoadenosine 5'-phosphosulfate metabolic process"/>
    <property type="evidence" value="ECO:0007669"/>
    <property type="project" value="TreeGrafter"/>
</dbReference>
<feature type="binding site" evidence="10">
    <location>
        <position position="79"/>
    </location>
    <ligand>
        <name>Mg(2+)</name>
        <dbReference type="ChEBI" id="CHEBI:18420"/>
        <label>1</label>
        <note>catalytic</note>
    </ligand>
</feature>
<dbReference type="PROSITE" id="PS00630">
    <property type="entry name" value="IMP_2"/>
    <property type="match status" value="1"/>
</dbReference>
<accession>A0A1V2ZY50</accession>
<organism evidence="11 12">
    <name type="scientific">Thioalkalivibrio halophilus</name>
    <dbReference type="NCBI Taxonomy" id="252474"/>
    <lineage>
        <taxon>Bacteria</taxon>
        <taxon>Pseudomonadati</taxon>
        <taxon>Pseudomonadota</taxon>
        <taxon>Gammaproteobacteria</taxon>
        <taxon>Chromatiales</taxon>
        <taxon>Ectothiorhodospiraceae</taxon>
        <taxon>Thioalkalivibrio</taxon>
    </lineage>
</organism>
<dbReference type="GO" id="GO:0046854">
    <property type="term" value="P:phosphatidylinositol phosphate biosynthetic process"/>
    <property type="evidence" value="ECO:0007669"/>
    <property type="project" value="InterPro"/>
</dbReference>
<evidence type="ECO:0000256" key="5">
    <source>
        <dbReference type="ARBA" id="ARBA00022723"/>
    </source>
</evidence>
<evidence type="ECO:0000256" key="1">
    <source>
        <dbReference type="ARBA" id="ARBA00001625"/>
    </source>
</evidence>
<feature type="binding site" evidence="9">
    <location>
        <position position="102"/>
    </location>
    <ligand>
        <name>Mg(2+)</name>
        <dbReference type="ChEBI" id="CHEBI:18420"/>
        <label>2</label>
    </ligand>
</feature>
<feature type="binding site" evidence="10">
    <location>
        <position position="99"/>
    </location>
    <ligand>
        <name>Mg(2+)</name>
        <dbReference type="ChEBI" id="CHEBI:18420"/>
        <label>1</label>
        <note>catalytic</note>
    </ligand>
</feature>
<dbReference type="Pfam" id="PF00459">
    <property type="entry name" value="Inositol_P"/>
    <property type="match status" value="1"/>
</dbReference>
<dbReference type="SUPFAM" id="SSF56655">
    <property type="entry name" value="Carbohydrate phosphatase"/>
    <property type="match status" value="1"/>
</dbReference>
<feature type="binding site" evidence="9">
    <location>
        <position position="227"/>
    </location>
    <ligand>
        <name>Mg(2+)</name>
        <dbReference type="ChEBI" id="CHEBI:18420"/>
        <label>2</label>
    </ligand>
</feature>
<evidence type="ECO:0000313" key="11">
    <source>
        <dbReference type="EMBL" id="OOC10006.1"/>
    </source>
</evidence>
<dbReference type="InterPro" id="IPR020550">
    <property type="entry name" value="Inositol_monophosphatase_CS"/>
</dbReference>
<dbReference type="InterPro" id="IPR000760">
    <property type="entry name" value="Inositol_monophosphatase-like"/>
</dbReference>
<comment type="cofactor">
    <cofactor evidence="9 10">
        <name>Mg(2+)</name>
        <dbReference type="ChEBI" id="CHEBI:18420"/>
    </cofactor>
</comment>
<protein>
    <recommendedName>
        <fullName evidence="9">3'(2'),5'-bisphosphate nucleotidase CysQ</fullName>
        <ecNumber evidence="9">3.1.3.7</ecNumber>
    </recommendedName>
    <alternativeName>
        <fullName evidence="9">3'(2'),5-bisphosphonucleoside 3'(2')-phosphohydrolase</fullName>
    </alternativeName>
    <alternativeName>
        <fullName evidence="9">3'-phosphoadenosine 5'-phosphate phosphatase</fullName>
        <shortName evidence="9">PAP phosphatase</shortName>
    </alternativeName>
</protein>
<keyword evidence="7 9" id="KW-0460">Magnesium</keyword>
<evidence type="ECO:0000256" key="8">
    <source>
        <dbReference type="ARBA" id="ARBA00023136"/>
    </source>
</evidence>
<feature type="binding site" evidence="9">
    <location>
        <position position="99"/>
    </location>
    <ligand>
        <name>Mg(2+)</name>
        <dbReference type="ChEBI" id="CHEBI:18420"/>
        <label>1</label>
    </ligand>
</feature>
<feature type="binding site" evidence="10">
    <location>
        <position position="102"/>
    </location>
    <ligand>
        <name>Mg(2+)</name>
        <dbReference type="ChEBI" id="CHEBI:18420"/>
        <label>1</label>
        <note>catalytic</note>
    </ligand>
</feature>
<evidence type="ECO:0000256" key="6">
    <source>
        <dbReference type="ARBA" id="ARBA00022801"/>
    </source>
</evidence>
<feature type="binding site" evidence="9">
    <location>
        <position position="99"/>
    </location>
    <ligand>
        <name>Mg(2+)</name>
        <dbReference type="ChEBI" id="CHEBI:18420"/>
        <label>2</label>
    </ligand>
</feature>
<feature type="binding site" evidence="10">
    <location>
        <position position="101"/>
    </location>
    <ligand>
        <name>Mg(2+)</name>
        <dbReference type="ChEBI" id="CHEBI:18420"/>
        <label>1</label>
        <note>catalytic</note>
    </ligand>
</feature>
<feature type="binding site" evidence="9">
    <location>
        <begin position="101"/>
        <end position="104"/>
    </location>
    <ligand>
        <name>substrate</name>
    </ligand>
</feature>
<feature type="binding site" evidence="9">
    <location>
        <position position="227"/>
    </location>
    <ligand>
        <name>substrate</name>
    </ligand>
</feature>
<evidence type="ECO:0000256" key="3">
    <source>
        <dbReference type="ARBA" id="ARBA00022475"/>
    </source>
</evidence>
<evidence type="ECO:0000256" key="4">
    <source>
        <dbReference type="ARBA" id="ARBA00022519"/>
    </source>
</evidence>
<name>A0A1V2ZY50_9GAMM</name>
<keyword evidence="4 9" id="KW-0997">Cell inner membrane</keyword>
<evidence type="ECO:0000256" key="10">
    <source>
        <dbReference type="PIRSR" id="PIRSR600760-2"/>
    </source>
</evidence>
<dbReference type="HAMAP" id="MF_02095">
    <property type="entry name" value="CysQ"/>
    <property type="match status" value="1"/>
</dbReference>
<reference evidence="11 12" key="1">
    <citation type="submission" date="2017-02" db="EMBL/GenBank/DDBJ databases">
        <title>Genomic diversity within the haloalkaliphilic genus Thioalkalivibrio.</title>
        <authorList>
            <person name="Ahn A.-C."/>
            <person name="Meier-Kolthoff J."/>
            <person name="Overmars L."/>
            <person name="Richter M."/>
            <person name="Woyke T."/>
            <person name="Sorokin D.Y."/>
            <person name="Muyzer G."/>
        </authorList>
    </citation>
    <scope>NUCLEOTIDE SEQUENCE [LARGE SCALE GENOMIC DNA]</scope>
    <source>
        <strain evidence="11 12">HL17</strain>
    </source>
</reference>
<comment type="catalytic activity">
    <reaction evidence="1 9">
        <text>adenosine 3',5'-bisphosphate + H2O = AMP + phosphate</text>
        <dbReference type="Rhea" id="RHEA:10040"/>
        <dbReference type="ChEBI" id="CHEBI:15377"/>
        <dbReference type="ChEBI" id="CHEBI:43474"/>
        <dbReference type="ChEBI" id="CHEBI:58343"/>
        <dbReference type="ChEBI" id="CHEBI:456215"/>
        <dbReference type="EC" id="3.1.3.7"/>
    </reaction>
</comment>
<comment type="function">
    <text evidence="9">Converts adenosine-3',5'-bisphosphate (PAP) to AMP.</text>
</comment>
<dbReference type="STRING" id="252474.B1A74_08065"/>
<dbReference type="RefSeq" id="WP_024329636.1">
    <property type="nucleotide sequence ID" value="NZ_MUZR01000027.1"/>
</dbReference>
<keyword evidence="8 9" id="KW-0472">Membrane</keyword>
<dbReference type="InterPro" id="IPR020583">
    <property type="entry name" value="Inositol_monoP_metal-BS"/>
</dbReference>
<keyword evidence="3 9" id="KW-1003">Cell membrane</keyword>
<dbReference type="EC" id="3.1.3.7" evidence="9"/>
<dbReference type="OrthoDB" id="9785695at2"/>
<dbReference type="GO" id="GO:0005886">
    <property type="term" value="C:plasma membrane"/>
    <property type="evidence" value="ECO:0007669"/>
    <property type="project" value="UniProtKB-SubCell"/>
</dbReference>
<keyword evidence="12" id="KW-1185">Reference proteome</keyword>
<dbReference type="FunFam" id="3.40.190.80:FF:000005">
    <property type="entry name" value="3'(2'),5'-bisphosphate nucleotidase CysQ"/>
    <property type="match status" value="1"/>
</dbReference>
<dbReference type="InterPro" id="IPR050725">
    <property type="entry name" value="CysQ/Inositol_MonoPase"/>
</dbReference>